<dbReference type="AlphaFoldDB" id="A0A7C9K935"/>
<dbReference type="Proteomes" id="UP000483432">
    <property type="component" value="Unassembled WGS sequence"/>
</dbReference>
<comment type="caution">
    <text evidence="2">The sequence shown here is derived from an EMBL/GenBank/DDBJ whole genome shotgun (WGS) entry which is preliminary data.</text>
</comment>
<dbReference type="EMBL" id="JAAFGW010000021">
    <property type="protein sequence ID" value="NDP47274.1"/>
    <property type="molecule type" value="Genomic_DNA"/>
</dbReference>
<feature type="region of interest" description="Disordered" evidence="1">
    <location>
        <begin position="129"/>
        <end position="179"/>
    </location>
</feature>
<accession>A0A7C9K935</accession>
<evidence type="ECO:0000313" key="2">
    <source>
        <dbReference type="EMBL" id="NDP47274.1"/>
    </source>
</evidence>
<protein>
    <submittedName>
        <fullName evidence="2">Uncharacterized protein</fullName>
    </submittedName>
</protein>
<proteinExistence type="predicted"/>
<reference evidence="2 3" key="1">
    <citation type="submission" date="2019-09" db="EMBL/GenBank/DDBJ databases">
        <title>H2 Metabolism Revealed by Metagenomic Analysis in Subglacial Sediment of East Antarctica.</title>
        <authorList>
            <person name="Yang Z."/>
            <person name="Zhang Y."/>
            <person name="Lv Y."/>
            <person name="Yan W."/>
            <person name="Xiao X."/>
            <person name="Sun B."/>
            <person name="Ma H."/>
        </authorList>
    </citation>
    <scope>NUCLEOTIDE SEQUENCE [LARGE SCALE GENOMIC DNA]</scope>
    <source>
        <strain evidence="2">Bin2_2</strain>
    </source>
</reference>
<sequence>MKKSRYFSELIKSYLAEVDDLVTDSEGKSVLQKRLNEKRREIDAILPMIELSPEMVAVMFYGAFGFRSPEIMQRIVLSDPEQPDFLSWADLESELTVSDWAKPLISSSLKVQGGDAFLVSTAALEFLRNKDTFSAPPPEPESDEENDDENESDDDDEMDDLNEAGADWLTEQGFDPLDR</sequence>
<name>A0A7C9K935_9PROT</name>
<gene>
    <name evidence="2" type="ORF">GZ085_02580</name>
</gene>
<feature type="compositionally biased region" description="Acidic residues" evidence="1">
    <location>
        <begin position="140"/>
        <end position="162"/>
    </location>
</feature>
<evidence type="ECO:0000313" key="3">
    <source>
        <dbReference type="Proteomes" id="UP000483432"/>
    </source>
</evidence>
<evidence type="ECO:0000256" key="1">
    <source>
        <dbReference type="SAM" id="MobiDB-lite"/>
    </source>
</evidence>
<organism evidence="2 3">
    <name type="scientific">Sulfuriferula multivorans</name>
    <dbReference type="NCBI Taxonomy" id="1559896"/>
    <lineage>
        <taxon>Bacteria</taxon>
        <taxon>Pseudomonadati</taxon>
        <taxon>Pseudomonadota</taxon>
        <taxon>Betaproteobacteria</taxon>
        <taxon>Nitrosomonadales</taxon>
        <taxon>Sulfuricellaceae</taxon>
        <taxon>Sulfuriferula</taxon>
    </lineage>
</organism>